<gene>
    <name evidence="2" type="ORF">I8J34_22900</name>
</gene>
<dbReference type="InterPro" id="IPR029068">
    <property type="entry name" value="Glyas_Bleomycin-R_OHBP_Dase"/>
</dbReference>
<dbReference type="CDD" id="cd06588">
    <property type="entry name" value="PhnB_like"/>
    <property type="match status" value="1"/>
</dbReference>
<dbReference type="Pfam" id="PF06983">
    <property type="entry name" value="3-dmu-9_3-mt"/>
    <property type="match status" value="1"/>
</dbReference>
<dbReference type="SUPFAM" id="SSF54593">
    <property type="entry name" value="Glyoxalase/Bleomycin resistance protein/Dihydroxybiphenyl dioxygenase"/>
    <property type="match status" value="1"/>
</dbReference>
<keyword evidence="3" id="KW-1185">Reference proteome</keyword>
<feature type="domain" description="PhnB-like" evidence="1">
    <location>
        <begin position="5"/>
        <end position="132"/>
    </location>
</feature>
<dbReference type="AlphaFoldDB" id="A0A944DFI2"/>
<dbReference type="PANTHER" id="PTHR33990:SF1">
    <property type="entry name" value="PROTEIN YJDN"/>
    <property type="match status" value="1"/>
</dbReference>
<sequence>MRAEPYLLFRGDCEAALNVYKDVLGAEVTALMRFRDAPAGAMPEMSGMADKVMHANLKIGNTMVMASDGQCGEATGFDGFALTLEVADTAEAQRVFAALAEGGEVRMPLAPTFFARQFGMLADRFGVPWMVIEHMPEAG</sequence>
<accession>A0A944DFI2</accession>
<protein>
    <submittedName>
        <fullName evidence="2">VOC family protein</fullName>
    </submittedName>
</protein>
<evidence type="ECO:0000313" key="2">
    <source>
        <dbReference type="EMBL" id="MBT0964036.1"/>
    </source>
</evidence>
<dbReference type="RefSeq" id="WP_214363960.1">
    <property type="nucleotide sequence ID" value="NZ_JAEKFT010000049.1"/>
</dbReference>
<dbReference type="Proteomes" id="UP000694660">
    <property type="component" value="Unassembled WGS sequence"/>
</dbReference>
<dbReference type="PANTHER" id="PTHR33990">
    <property type="entry name" value="PROTEIN YJDN-RELATED"/>
    <property type="match status" value="1"/>
</dbReference>
<organism evidence="2 3">
    <name type="scientific">Denitromonas iodatirespirans</name>
    <dbReference type="NCBI Taxonomy" id="2795389"/>
    <lineage>
        <taxon>Bacteria</taxon>
        <taxon>Pseudomonadati</taxon>
        <taxon>Pseudomonadota</taxon>
        <taxon>Betaproteobacteria</taxon>
        <taxon>Rhodocyclales</taxon>
        <taxon>Zoogloeaceae</taxon>
        <taxon>Denitromonas</taxon>
    </lineage>
</organism>
<evidence type="ECO:0000259" key="1">
    <source>
        <dbReference type="Pfam" id="PF06983"/>
    </source>
</evidence>
<dbReference type="EMBL" id="JAEKFT010000049">
    <property type="protein sequence ID" value="MBT0964036.1"/>
    <property type="molecule type" value="Genomic_DNA"/>
</dbReference>
<reference evidence="3" key="1">
    <citation type="journal article" date="2022" name="ISME J.">
        <title>Genetic and phylogenetic analysis of dissimilatory iodate-reducing bacteria identifies potential niches across the world's oceans.</title>
        <authorList>
            <person name="Reyes-Umana V."/>
            <person name="Henning Z."/>
            <person name="Lee K."/>
            <person name="Barnum T.P."/>
            <person name="Coates J.D."/>
        </authorList>
    </citation>
    <scope>NUCLEOTIDE SEQUENCE [LARGE SCALE GENOMIC DNA]</scope>
    <source>
        <strain evidence="3">IR12</strain>
    </source>
</reference>
<dbReference type="InterPro" id="IPR028973">
    <property type="entry name" value="PhnB-like"/>
</dbReference>
<proteinExistence type="predicted"/>
<comment type="caution">
    <text evidence="2">The sequence shown here is derived from an EMBL/GenBank/DDBJ whole genome shotgun (WGS) entry which is preliminary data.</text>
</comment>
<name>A0A944DFI2_DENI1</name>
<dbReference type="Gene3D" id="3.10.180.10">
    <property type="entry name" value="2,3-Dihydroxybiphenyl 1,2-Dioxygenase, domain 1"/>
    <property type="match status" value="1"/>
</dbReference>
<evidence type="ECO:0000313" key="3">
    <source>
        <dbReference type="Proteomes" id="UP000694660"/>
    </source>
</evidence>